<evidence type="ECO:0000256" key="8">
    <source>
        <dbReference type="ARBA" id="ARBA00023136"/>
    </source>
</evidence>
<keyword evidence="3 11" id="KW-0602">Photosynthesis</keyword>
<keyword evidence="4 12" id="KW-0934">Plastid</keyword>
<accession>A0A3G3LLX0</accession>
<evidence type="ECO:0000256" key="3">
    <source>
        <dbReference type="ARBA" id="ARBA00022531"/>
    </source>
</evidence>
<evidence type="ECO:0000256" key="11">
    <source>
        <dbReference type="HAMAP-Rule" id="MF_01329"/>
    </source>
</evidence>
<evidence type="ECO:0000256" key="10">
    <source>
        <dbReference type="ARBA" id="ARBA00038830"/>
    </source>
</evidence>
<comment type="similarity">
    <text evidence="11">Belongs to the Psb30/Ycf12 family.</text>
</comment>
<keyword evidence="8 11" id="KW-0472">Membrane</keyword>
<keyword evidence="5 11" id="KW-0812">Transmembrane</keyword>
<comment type="subcellular location">
    <subcellularLocation>
        <location evidence="1">Membrane</location>
        <topology evidence="1">Single-pass membrane protein</topology>
    </subcellularLocation>
    <subcellularLocation>
        <location evidence="11">Plastid</location>
        <location evidence="11">Chloroplast thylakoid membrane</location>
        <topology evidence="11">Single-pass membrane protein</topology>
    </subcellularLocation>
</comment>
<dbReference type="HAMAP" id="MF_01329">
    <property type="entry name" value="PSII_Psb30_Ycf12"/>
    <property type="match status" value="1"/>
</dbReference>
<evidence type="ECO:0000256" key="6">
    <source>
        <dbReference type="ARBA" id="ARBA00022989"/>
    </source>
</evidence>
<evidence type="ECO:0000256" key="9">
    <source>
        <dbReference type="ARBA" id="ARBA00023276"/>
    </source>
</evidence>
<protein>
    <recommendedName>
        <fullName evidence="11">Photosystem II reaction center protein Psb30</fullName>
    </recommendedName>
    <alternativeName>
        <fullName evidence="11">Photosystem II reaction center protein Ycf12</fullName>
    </alternativeName>
</protein>
<comment type="subunit">
    <text evidence="10">PSII is composed of 1 copy each of membrane proteins PsbA, PsbB, PsbC, PsbD, PsbE, PsbF, PsbH, PsbI, PsbJ, PsbK, PsbL, PsbM, PsbT, PsbY, PsbZ, Psb30/Ycf12, peripheral proteins of the oxygen-evolving complex and a large number of cofactors. It forms dimeric complexes.</text>
</comment>
<reference evidence="12" key="1">
    <citation type="journal article" date="2018" name="Sci. Rep.">
        <title>Dynamic evolution of inverted repeats in Euglenophyta plastid genomes.</title>
        <authorList>
            <person name="Karnkowska A."/>
            <person name="Bennett M.S."/>
            <person name="Triemer R.E."/>
        </authorList>
    </citation>
    <scope>NUCLEOTIDE SEQUENCE</scope>
</reference>
<dbReference type="InterPro" id="IPR010284">
    <property type="entry name" value="PSII_Ycf12_core-subunit"/>
</dbReference>
<proteinExistence type="inferred from homology"/>
<keyword evidence="6 11" id="KW-1133">Transmembrane helix</keyword>
<evidence type="ECO:0000256" key="1">
    <source>
        <dbReference type="ARBA" id="ARBA00004167"/>
    </source>
</evidence>
<comment type="function">
    <text evidence="11">A core subunit of photosystem II (PSII), probably helps stabilize the reaction center.</text>
</comment>
<name>A0A3G3LLX0_9EUGL</name>
<geneLocation type="chloroplast" evidence="12"/>
<gene>
    <name evidence="11" type="primary">psb30</name>
    <name evidence="11" type="synonym">ycf12</name>
</gene>
<dbReference type="GO" id="GO:0009523">
    <property type="term" value="C:photosystem II"/>
    <property type="evidence" value="ECO:0007669"/>
    <property type="project" value="UniProtKB-KW"/>
</dbReference>
<keyword evidence="2 12" id="KW-0150">Chloroplast</keyword>
<feature type="transmembrane region" description="Helical" evidence="11">
    <location>
        <begin position="6"/>
        <end position="28"/>
    </location>
</feature>
<evidence type="ECO:0000256" key="2">
    <source>
        <dbReference type="ARBA" id="ARBA00022528"/>
    </source>
</evidence>
<organism evidence="12">
    <name type="scientific">Phacus pleuronectes</name>
    <dbReference type="NCBI Taxonomy" id="102908"/>
    <lineage>
        <taxon>Eukaryota</taxon>
        <taxon>Discoba</taxon>
        <taxon>Euglenozoa</taxon>
        <taxon>Euglenida</taxon>
        <taxon>Spirocuta</taxon>
        <taxon>Euglenophyceae</taxon>
        <taxon>Euglenales</taxon>
        <taxon>Phacaceae</taxon>
        <taxon>Phacus</taxon>
    </lineage>
</organism>
<dbReference type="EMBL" id="MH898673">
    <property type="protein sequence ID" value="AYQ93703.1"/>
    <property type="molecule type" value="Genomic_DNA"/>
</dbReference>
<dbReference type="GO" id="GO:0009535">
    <property type="term" value="C:chloroplast thylakoid membrane"/>
    <property type="evidence" value="ECO:0007669"/>
    <property type="project" value="UniProtKB-SubCell"/>
</dbReference>
<keyword evidence="9 11" id="KW-0604">Photosystem II</keyword>
<dbReference type="GO" id="GO:0015979">
    <property type="term" value="P:photosynthesis"/>
    <property type="evidence" value="ECO:0007669"/>
    <property type="project" value="UniProtKB-KW"/>
</dbReference>
<evidence type="ECO:0000256" key="7">
    <source>
        <dbReference type="ARBA" id="ARBA00023078"/>
    </source>
</evidence>
<sequence length="33" mass="3547">MNNELLLQLGSLLLIVASGPIVIALLFIRKGNL</sequence>
<evidence type="ECO:0000256" key="5">
    <source>
        <dbReference type="ARBA" id="ARBA00022692"/>
    </source>
</evidence>
<dbReference type="NCBIfam" id="NF010239">
    <property type="entry name" value="PRK13686.1"/>
    <property type="match status" value="1"/>
</dbReference>
<evidence type="ECO:0000313" key="12">
    <source>
        <dbReference type="EMBL" id="AYQ93703.1"/>
    </source>
</evidence>
<evidence type="ECO:0000256" key="4">
    <source>
        <dbReference type="ARBA" id="ARBA00022640"/>
    </source>
</evidence>
<keyword evidence="7 11" id="KW-0793">Thylakoid</keyword>
<dbReference type="AlphaFoldDB" id="A0A3G3LLX0"/>
<dbReference type="Pfam" id="PF05969">
    <property type="entry name" value="PSII_Ycf12"/>
    <property type="match status" value="1"/>
</dbReference>
<comment type="subunit">
    <text evidence="11">PSII is composed of 1 copy each of membrane proteins PsbA, PsbB, PsbC, PsbD, PsbE, PsbF, PsbH, PsbI, PsbJ, PsbK, PsbL, PsbM, PsbT, PsbX, PsbY, PsbZ, Psb30/Ycf12, peripheral proteins of the oxygen-evolving complex and a large number of cofactors. It forms dimeric complexes.</text>
</comment>